<sequence>MEHQDQNTSPDDSVVGSSAASFLRYLKSLDTVSVMDPSTQKQIVEAIADLPSERQSEAVGAFVDATKAATAALDQTIVALSKITKSDGNAQKIEGKATVRALFPVTHATKKNFKTQAEKHEDNLGLIDKNWGAEIGARYRSMGLTQSASSWIAIMSSKIDNGTAVAYLNFEILHRMNKKSKTCKGNVPEGCLVTGNDAQLAKEKAVAAKTALANPTDITPLPTLDAALLEKHHLRVSKQTGFLKPKGGEESEHGGNVEDQFEVIRTQPELINSADNPQHFNDGPFGSLNINNMNLPGNQNDYQAGTLNLPNFFDEATVDYNLGNVGFQGYHHNMNAGFHTGSFASQTYFNTMHAGDDATFQNQGLLGNNYFNLNPECHESQRDFDNNGFGQYSGNIYSPDHTGPAFPHGKKRTHQELERSD</sequence>
<dbReference type="Proteomes" id="UP001492380">
    <property type="component" value="Unassembled WGS sequence"/>
</dbReference>
<evidence type="ECO:0000313" key="3">
    <source>
        <dbReference type="Proteomes" id="UP001492380"/>
    </source>
</evidence>
<accession>A0ABR1YB69</accession>
<protein>
    <submittedName>
        <fullName evidence="2">Uncharacterized protein</fullName>
    </submittedName>
</protein>
<proteinExistence type="predicted"/>
<evidence type="ECO:0000256" key="1">
    <source>
        <dbReference type="SAM" id="MobiDB-lite"/>
    </source>
</evidence>
<name>A0ABR1YB69_9PEZI</name>
<evidence type="ECO:0000313" key="2">
    <source>
        <dbReference type="EMBL" id="KAK8224677.1"/>
    </source>
</evidence>
<gene>
    <name evidence="2" type="ORF">HDK90DRAFT_514847</name>
</gene>
<reference evidence="2 3" key="1">
    <citation type="submission" date="2024-04" db="EMBL/GenBank/DDBJ databases">
        <title>Phyllosticta paracitricarpa is synonymous to the EU quarantine fungus P. citricarpa based on phylogenomic analyses.</title>
        <authorList>
            <consortium name="Lawrence Berkeley National Laboratory"/>
            <person name="Van Ingen-Buijs V.A."/>
            <person name="Van Westerhoven A.C."/>
            <person name="Haridas S."/>
            <person name="Skiadas P."/>
            <person name="Martin F."/>
            <person name="Groenewald J.Z."/>
            <person name="Crous P.W."/>
            <person name="Seidl M.F."/>
        </authorList>
    </citation>
    <scope>NUCLEOTIDE SEQUENCE [LARGE SCALE GENOMIC DNA]</scope>
    <source>
        <strain evidence="2 3">CBS 123374</strain>
    </source>
</reference>
<organism evidence="2 3">
    <name type="scientific">Phyllosticta capitalensis</name>
    <dbReference type="NCBI Taxonomy" id="121624"/>
    <lineage>
        <taxon>Eukaryota</taxon>
        <taxon>Fungi</taxon>
        <taxon>Dikarya</taxon>
        <taxon>Ascomycota</taxon>
        <taxon>Pezizomycotina</taxon>
        <taxon>Dothideomycetes</taxon>
        <taxon>Dothideomycetes incertae sedis</taxon>
        <taxon>Botryosphaeriales</taxon>
        <taxon>Phyllostictaceae</taxon>
        <taxon>Phyllosticta</taxon>
    </lineage>
</organism>
<keyword evidence="3" id="KW-1185">Reference proteome</keyword>
<feature type="region of interest" description="Disordered" evidence="1">
    <location>
        <begin position="388"/>
        <end position="421"/>
    </location>
</feature>
<dbReference type="EMBL" id="JBBWRZ010000012">
    <property type="protein sequence ID" value="KAK8224677.1"/>
    <property type="molecule type" value="Genomic_DNA"/>
</dbReference>
<comment type="caution">
    <text evidence="2">The sequence shown here is derived from an EMBL/GenBank/DDBJ whole genome shotgun (WGS) entry which is preliminary data.</text>
</comment>